<accession>A0A2P5F8L2</accession>
<organism evidence="1 2">
    <name type="scientific">Trema orientale</name>
    <name type="common">Charcoal tree</name>
    <name type="synonym">Celtis orientalis</name>
    <dbReference type="NCBI Taxonomy" id="63057"/>
    <lineage>
        <taxon>Eukaryota</taxon>
        <taxon>Viridiplantae</taxon>
        <taxon>Streptophyta</taxon>
        <taxon>Embryophyta</taxon>
        <taxon>Tracheophyta</taxon>
        <taxon>Spermatophyta</taxon>
        <taxon>Magnoliopsida</taxon>
        <taxon>eudicotyledons</taxon>
        <taxon>Gunneridae</taxon>
        <taxon>Pentapetalae</taxon>
        <taxon>rosids</taxon>
        <taxon>fabids</taxon>
        <taxon>Rosales</taxon>
        <taxon>Cannabaceae</taxon>
        <taxon>Trema</taxon>
    </lineage>
</organism>
<reference evidence="2" key="1">
    <citation type="submission" date="2016-06" db="EMBL/GenBank/DDBJ databases">
        <title>Parallel loss of symbiosis genes in relatives of nitrogen-fixing non-legume Parasponia.</title>
        <authorList>
            <person name="Van Velzen R."/>
            <person name="Holmer R."/>
            <person name="Bu F."/>
            <person name="Rutten L."/>
            <person name="Van Zeijl A."/>
            <person name="Liu W."/>
            <person name="Santuari L."/>
            <person name="Cao Q."/>
            <person name="Sharma T."/>
            <person name="Shen D."/>
            <person name="Roswanjaya Y."/>
            <person name="Wardhani T."/>
            <person name="Kalhor M.S."/>
            <person name="Jansen J."/>
            <person name="Van den Hoogen J."/>
            <person name="Gungor B."/>
            <person name="Hartog M."/>
            <person name="Hontelez J."/>
            <person name="Verver J."/>
            <person name="Yang W.-C."/>
            <person name="Schijlen E."/>
            <person name="Repin R."/>
            <person name="Schilthuizen M."/>
            <person name="Schranz E."/>
            <person name="Heidstra R."/>
            <person name="Miyata K."/>
            <person name="Fedorova E."/>
            <person name="Kohlen W."/>
            <person name="Bisseling T."/>
            <person name="Smit S."/>
            <person name="Geurts R."/>
        </authorList>
    </citation>
    <scope>NUCLEOTIDE SEQUENCE [LARGE SCALE GENOMIC DNA]</scope>
    <source>
        <strain evidence="2">cv. RG33-2</strain>
    </source>
</reference>
<dbReference type="InParanoid" id="A0A2P5F8L2"/>
<proteinExistence type="predicted"/>
<gene>
    <name evidence="1" type="ORF">TorRG33x02_101740</name>
</gene>
<dbReference type="EMBL" id="JXTC01000054">
    <property type="protein sequence ID" value="PON94135.1"/>
    <property type="molecule type" value="Genomic_DNA"/>
</dbReference>
<keyword evidence="2" id="KW-1185">Reference proteome</keyword>
<dbReference type="Proteomes" id="UP000237000">
    <property type="component" value="Unassembled WGS sequence"/>
</dbReference>
<dbReference type="AlphaFoldDB" id="A0A2P5F8L2"/>
<evidence type="ECO:0000313" key="1">
    <source>
        <dbReference type="EMBL" id="PON94135.1"/>
    </source>
</evidence>
<protein>
    <submittedName>
        <fullName evidence="1">Uncharacterized protein</fullName>
    </submittedName>
</protein>
<name>A0A2P5F8L2_TREOI</name>
<comment type="caution">
    <text evidence="1">The sequence shown here is derived from an EMBL/GenBank/DDBJ whole genome shotgun (WGS) entry which is preliminary data.</text>
</comment>
<sequence>MGLLGMTLPLSRMFIVNNQNGKFESWICKLDLGKVLEWKIFMRHELMVWMGELAGHFGVFDGISLFARTNTEAFVMDYILCCTRIRILYHRHGATSTGLTP</sequence>
<evidence type="ECO:0000313" key="2">
    <source>
        <dbReference type="Proteomes" id="UP000237000"/>
    </source>
</evidence>